<sequence length="310" mass="34858">MAHIFDVSILIDTGYIDGKKGRQPGEPDHRFSPVFEDDIHFNVDGRFLAEIKAKKSLFGRYCNPFTDSELVKSVIRTAANTYINFWRGMLLASEEDRPAYAIDPMTLETIGWFDFEGQIRSLTMTAYPEFDPKTGETICSAYEAGGNGTHGSRQIAVCILDKDGVKTEEAWYEAPFCSMIRDCGVSKNYVVLPMTPLKCNPERLEKGAFHGHVAGCYENEEGNIIFDLTIADGNVFFFLPPEDTPAGAVAKRNRLNSPTKRWIFDPKSPSETRVQATPLVETRCAGVIKLAQQKTGWSRWDNDIVQKHIR</sequence>
<keyword evidence="3" id="KW-0479">Metal-binding</keyword>
<proteinExistence type="inferred from homology"/>
<comment type="cofactor">
    <cofactor evidence="1">
        <name>Fe(2+)</name>
        <dbReference type="ChEBI" id="CHEBI:29033"/>
    </cofactor>
</comment>
<dbReference type="OrthoDB" id="1069523at2759"/>
<evidence type="ECO:0000256" key="5">
    <source>
        <dbReference type="ARBA" id="ARBA00023004"/>
    </source>
</evidence>
<protein>
    <submittedName>
        <fullName evidence="6">Uncharacterized protein</fullName>
    </submittedName>
</protein>
<gene>
    <name evidence="6" type="ORF">FSARC_2969</name>
</gene>
<evidence type="ECO:0000256" key="4">
    <source>
        <dbReference type="ARBA" id="ARBA00023002"/>
    </source>
</evidence>
<dbReference type="AlphaFoldDB" id="A0A8H4XD81"/>
<keyword evidence="5" id="KW-0408">Iron</keyword>
<comment type="caution">
    <text evidence="6">The sequence shown here is derived from an EMBL/GenBank/DDBJ whole genome shotgun (WGS) entry which is preliminary data.</text>
</comment>
<reference evidence="6" key="2">
    <citation type="submission" date="2020-05" db="EMBL/GenBank/DDBJ databases">
        <authorList>
            <person name="Kim H.-S."/>
            <person name="Proctor R.H."/>
            <person name="Brown D.W."/>
        </authorList>
    </citation>
    <scope>NUCLEOTIDE SEQUENCE</scope>
    <source>
        <strain evidence="6">NRRL 20472</strain>
    </source>
</reference>
<dbReference type="Proteomes" id="UP000622797">
    <property type="component" value="Unassembled WGS sequence"/>
</dbReference>
<dbReference type="GO" id="GO:0016121">
    <property type="term" value="P:carotene catabolic process"/>
    <property type="evidence" value="ECO:0007669"/>
    <property type="project" value="TreeGrafter"/>
</dbReference>
<dbReference type="GO" id="GO:0010436">
    <property type="term" value="F:carotenoid dioxygenase activity"/>
    <property type="evidence" value="ECO:0007669"/>
    <property type="project" value="TreeGrafter"/>
</dbReference>
<keyword evidence="7" id="KW-1185">Reference proteome</keyword>
<name>A0A8H4XD81_9HYPO</name>
<evidence type="ECO:0000256" key="1">
    <source>
        <dbReference type="ARBA" id="ARBA00001954"/>
    </source>
</evidence>
<evidence type="ECO:0000313" key="6">
    <source>
        <dbReference type="EMBL" id="KAF4969874.1"/>
    </source>
</evidence>
<dbReference type="PANTHER" id="PTHR10543">
    <property type="entry name" value="BETA-CAROTENE DIOXYGENASE"/>
    <property type="match status" value="1"/>
</dbReference>
<dbReference type="InterPro" id="IPR004294">
    <property type="entry name" value="Carotenoid_Oase"/>
</dbReference>
<comment type="similarity">
    <text evidence="2">Belongs to the carotenoid oxygenase family.</text>
</comment>
<keyword evidence="4" id="KW-0560">Oxidoreductase</keyword>
<organism evidence="6 7">
    <name type="scientific">Fusarium sarcochroum</name>
    <dbReference type="NCBI Taxonomy" id="1208366"/>
    <lineage>
        <taxon>Eukaryota</taxon>
        <taxon>Fungi</taxon>
        <taxon>Dikarya</taxon>
        <taxon>Ascomycota</taxon>
        <taxon>Pezizomycotina</taxon>
        <taxon>Sordariomycetes</taxon>
        <taxon>Hypocreomycetidae</taxon>
        <taxon>Hypocreales</taxon>
        <taxon>Nectriaceae</taxon>
        <taxon>Fusarium</taxon>
        <taxon>Fusarium lateritium species complex</taxon>
    </lineage>
</organism>
<dbReference type="GO" id="GO:0046872">
    <property type="term" value="F:metal ion binding"/>
    <property type="evidence" value="ECO:0007669"/>
    <property type="project" value="UniProtKB-KW"/>
</dbReference>
<evidence type="ECO:0000256" key="2">
    <source>
        <dbReference type="ARBA" id="ARBA00006787"/>
    </source>
</evidence>
<dbReference type="EMBL" id="JABEXW010000147">
    <property type="protein sequence ID" value="KAF4969874.1"/>
    <property type="molecule type" value="Genomic_DNA"/>
</dbReference>
<dbReference type="PANTHER" id="PTHR10543:SF89">
    <property type="entry name" value="CAROTENOID 9,10(9',10')-CLEAVAGE DIOXYGENASE 1"/>
    <property type="match status" value="1"/>
</dbReference>
<evidence type="ECO:0000313" key="7">
    <source>
        <dbReference type="Proteomes" id="UP000622797"/>
    </source>
</evidence>
<dbReference type="Pfam" id="PF03055">
    <property type="entry name" value="RPE65"/>
    <property type="match status" value="1"/>
</dbReference>
<evidence type="ECO:0000256" key="3">
    <source>
        <dbReference type="ARBA" id="ARBA00022723"/>
    </source>
</evidence>
<accession>A0A8H4XD81</accession>
<reference evidence="6" key="1">
    <citation type="journal article" date="2020" name="BMC Genomics">
        <title>Correction to: Identification and distribution of gene clusters required for synthesis of sphingolipid metabolism inhibitors in diverse species of the filamentous fungus Fusarium.</title>
        <authorList>
            <person name="Kim H.S."/>
            <person name="Lohmar J.M."/>
            <person name="Busman M."/>
            <person name="Brown D.W."/>
            <person name="Naumann T.A."/>
            <person name="Divon H.H."/>
            <person name="Lysoe E."/>
            <person name="Uhlig S."/>
            <person name="Proctor R.H."/>
        </authorList>
    </citation>
    <scope>NUCLEOTIDE SEQUENCE</scope>
    <source>
        <strain evidence="6">NRRL 20472</strain>
    </source>
</reference>